<evidence type="ECO:0000256" key="9">
    <source>
        <dbReference type="SAM" id="MobiDB-lite"/>
    </source>
</evidence>
<keyword evidence="5" id="KW-0540">Nuclease</keyword>
<keyword evidence="7" id="KW-0378">Hydrolase</keyword>
<dbReference type="FunFam" id="3.10.20.370:FF:000001">
    <property type="entry name" value="Retrovirus-related Pol polyprotein from transposon 17.6-like protein"/>
    <property type="match status" value="1"/>
</dbReference>
<dbReference type="EC" id="2.7.7.49" evidence="1"/>
<dbReference type="Pfam" id="PF13650">
    <property type="entry name" value="Asp_protease_2"/>
    <property type="match status" value="1"/>
</dbReference>
<protein>
    <recommendedName>
        <fullName evidence="1">RNA-directed DNA polymerase</fullName>
        <ecNumber evidence="1">2.7.7.49</ecNumber>
    </recommendedName>
</protein>
<keyword evidence="2" id="KW-0645">Protease</keyword>
<proteinExistence type="predicted"/>
<dbReference type="GO" id="GO:0003964">
    <property type="term" value="F:RNA-directed DNA polymerase activity"/>
    <property type="evidence" value="ECO:0007669"/>
    <property type="project" value="UniProtKB-KW"/>
</dbReference>
<dbReference type="Pfam" id="PF00078">
    <property type="entry name" value="RVT_1"/>
    <property type="match status" value="1"/>
</dbReference>
<dbReference type="InterPro" id="IPR041373">
    <property type="entry name" value="RT_RNaseH"/>
</dbReference>
<comment type="caution">
    <text evidence="11">The sequence shown here is derived from an EMBL/GenBank/DDBJ whole genome shotgun (WGS) entry which is preliminary data.</text>
</comment>
<sequence>MHEAEEYSRNSLAKVISTKATREAAETREESVERPPQAKWESCLRGLEDESQQLWLEIQPSPEITIGPDAQTPDQAEIAALDNDNRHFAKIALGGREYTALIDPSATCSVVLPRVAEEIGATVEKKAGWLKGGAGGISKTWGDLPMTLSVDGLDGRIRAKLCDTVRHDVVLGMDFIFEFDVDLRGGRHMWRAREEPWHPSKLPEAEDRPLLFAECAGISLCEPGEVERLNELINRLLPEDNPAPGLTNRSEHHIRVMTNTPVRHHLRRMSPAMEAVAQAEVKKLYEAGFIERSASDWCSAPVIVRKQDGSNRFCIDYRDLNKVTLQDQYPIPNMDGILDKLRKAKYLSKVDLKNAYHQIPMEEHSKPYTAFAVPGSGLWQYTRMPFGLCNAPRTFQRLIDSLFGPVDQPHIFGYLDDIIVATDSFDEHLRWLEVVLTRLREAGLAVNRKKCEFCCQRLSYLGFLLDSKGLRPDPERVAPVLECKPPRTLKELRSFLGCISWYSRFIQMESSAKIPLLKLTKKDVPWKWGPEQQEAFDNLKQSLVTALVLARPDFTKPFKVQSDASAYAIGAVLTQEHEDGEHPIVYISRVLNKAEKNYSTTERECLAVVWAIKKFRPYLEGYTFTVVTDHSALKSLQTAREPTGRLARWALELQNWTFTIEHRKGTHMKMPDFLSRMPTQDDEVAAFENVNDPWYLDRLADVAKFPRKYREWHIDDGLLYRHRKDELLDPIEDGVEGWRLIVPAEHRPRVLQEAHDEPSAGHLGQGKTYDRVARQYYWPGVWHDVQNYVSSCDVCQRYKLPQTGPQGLLGRRIVGRRRGRHDGTTTLKNWLQISLGVPRFIHTLRGIKATTAGER</sequence>
<evidence type="ECO:0000256" key="3">
    <source>
        <dbReference type="ARBA" id="ARBA00022679"/>
    </source>
</evidence>
<dbReference type="CDD" id="cd00303">
    <property type="entry name" value="retropepsin_like"/>
    <property type="match status" value="1"/>
</dbReference>
<dbReference type="PANTHER" id="PTHR37984:SF5">
    <property type="entry name" value="PROTEIN NYNRIN-LIKE"/>
    <property type="match status" value="1"/>
</dbReference>
<dbReference type="InterPro" id="IPR043128">
    <property type="entry name" value="Rev_trsase/Diguanyl_cyclase"/>
</dbReference>
<dbReference type="Gene3D" id="2.40.70.10">
    <property type="entry name" value="Acid Proteases"/>
    <property type="match status" value="1"/>
</dbReference>
<organism evidence="11 12">
    <name type="scientific">Trichogramma kaykai</name>
    <dbReference type="NCBI Taxonomy" id="54128"/>
    <lineage>
        <taxon>Eukaryota</taxon>
        <taxon>Metazoa</taxon>
        <taxon>Ecdysozoa</taxon>
        <taxon>Arthropoda</taxon>
        <taxon>Hexapoda</taxon>
        <taxon>Insecta</taxon>
        <taxon>Pterygota</taxon>
        <taxon>Neoptera</taxon>
        <taxon>Endopterygota</taxon>
        <taxon>Hymenoptera</taxon>
        <taxon>Apocrita</taxon>
        <taxon>Proctotrupomorpha</taxon>
        <taxon>Chalcidoidea</taxon>
        <taxon>Trichogrammatidae</taxon>
        <taxon>Trichogramma</taxon>
    </lineage>
</organism>
<dbReference type="PROSITE" id="PS50878">
    <property type="entry name" value="RT_POL"/>
    <property type="match status" value="1"/>
</dbReference>
<feature type="region of interest" description="Disordered" evidence="9">
    <location>
        <begin position="1"/>
        <end position="38"/>
    </location>
</feature>
<dbReference type="FunFam" id="3.30.70.270:FF:000020">
    <property type="entry name" value="Transposon Tf2-6 polyprotein-like Protein"/>
    <property type="match status" value="1"/>
</dbReference>
<evidence type="ECO:0000256" key="5">
    <source>
        <dbReference type="ARBA" id="ARBA00022722"/>
    </source>
</evidence>
<evidence type="ECO:0000259" key="10">
    <source>
        <dbReference type="PROSITE" id="PS50878"/>
    </source>
</evidence>
<keyword evidence="4" id="KW-0548">Nucleotidyltransferase</keyword>
<dbReference type="GO" id="GO:0008233">
    <property type="term" value="F:peptidase activity"/>
    <property type="evidence" value="ECO:0007669"/>
    <property type="project" value="UniProtKB-KW"/>
</dbReference>
<dbReference type="InterPro" id="IPR000477">
    <property type="entry name" value="RT_dom"/>
</dbReference>
<keyword evidence="8" id="KW-0695">RNA-directed DNA polymerase</keyword>
<dbReference type="FunFam" id="1.10.340.70:FF:000001">
    <property type="entry name" value="Retrovirus-related Pol polyprotein from transposon gypsy-like Protein"/>
    <property type="match status" value="1"/>
</dbReference>
<dbReference type="Pfam" id="PF17917">
    <property type="entry name" value="RT_RNaseH"/>
    <property type="match status" value="1"/>
</dbReference>
<keyword evidence="12" id="KW-1185">Reference proteome</keyword>
<feature type="compositionally biased region" description="Basic and acidic residues" evidence="9">
    <location>
        <begin position="20"/>
        <end position="33"/>
    </location>
</feature>
<dbReference type="Proteomes" id="UP001627154">
    <property type="component" value="Unassembled WGS sequence"/>
</dbReference>
<evidence type="ECO:0000256" key="1">
    <source>
        <dbReference type="ARBA" id="ARBA00012493"/>
    </source>
</evidence>
<dbReference type="InterPro" id="IPR021109">
    <property type="entry name" value="Peptidase_aspartic_dom_sf"/>
</dbReference>
<gene>
    <name evidence="11" type="ORF">TKK_008396</name>
</gene>
<dbReference type="Gene3D" id="1.10.340.70">
    <property type="match status" value="1"/>
</dbReference>
<dbReference type="EMBL" id="JBJJXI010000060">
    <property type="protein sequence ID" value="KAL3398191.1"/>
    <property type="molecule type" value="Genomic_DNA"/>
</dbReference>
<dbReference type="AlphaFoldDB" id="A0ABD2WYL1"/>
<dbReference type="PANTHER" id="PTHR37984">
    <property type="entry name" value="PROTEIN CBG26694"/>
    <property type="match status" value="1"/>
</dbReference>
<dbReference type="GO" id="GO:0006508">
    <property type="term" value="P:proteolysis"/>
    <property type="evidence" value="ECO:0007669"/>
    <property type="project" value="UniProtKB-KW"/>
</dbReference>
<dbReference type="InterPro" id="IPR041588">
    <property type="entry name" value="Integrase_H2C2"/>
</dbReference>
<evidence type="ECO:0000256" key="7">
    <source>
        <dbReference type="ARBA" id="ARBA00022801"/>
    </source>
</evidence>
<dbReference type="Pfam" id="PF17921">
    <property type="entry name" value="Integrase_H2C2"/>
    <property type="match status" value="1"/>
</dbReference>
<dbReference type="Gene3D" id="3.10.10.10">
    <property type="entry name" value="HIV Type 1 Reverse Transcriptase, subunit A, domain 1"/>
    <property type="match status" value="1"/>
</dbReference>
<dbReference type="Gene3D" id="3.30.70.270">
    <property type="match status" value="2"/>
</dbReference>
<keyword evidence="6" id="KW-0255">Endonuclease</keyword>
<feature type="domain" description="Reverse transcriptase" evidence="10">
    <location>
        <begin position="265"/>
        <end position="465"/>
    </location>
</feature>
<dbReference type="GO" id="GO:0004519">
    <property type="term" value="F:endonuclease activity"/>
    <property type="evidence" value="ECO:0007669"/>
    <property type="project" value="UniProtKB-KW"/>
</dbReference>
<evidence type="ECO:0000256" key="8">
    <source>
        <dbReference type="ARBA" id="ARBA00022918"/>
    </source>
</evidence>
<evidence type="ECO:0000313" key="12">
    <source>
        <dbReference type="Proteomes" id="UP001627154"/>
    </source>
</evidence>
<dbReference type="SUPFAM" id="SSF56672">
    <property type="entry name" value="DNA/RNA polymerases"/>
    <property type="match status" value="1"/>
</dbReference>
<dbReference type="SUPFAM" id="SSF50630">
    <property type="entry name" value="Acid proteases"/>
    <property type="match status" value="1"/>
</dbReference>
<evidence type="ECO:0000313" key="11">
    <source>
        <dbReference type="EMBL" id="KAL3398191.1"/>
    </source>
</evidence>
<accession>A0ABD2WYL1</accession>
<evidence type="ECO:0000256" key="2">
    <source>
        <dbReference type="ARBA" id="ARBA00022670"/>
    </source>
</evidence>
<dbReference type="CDD" id="cd01647">
    <property type="entry name" value="RT_LTR"/>
    <property type="match status" value="1"/>
</dbReference>
<evidence type="ECO:0000256" key="4">
    <source>
        <dbReference type="ARBA" id="ARBA00022695"/>
    </source>
</evidence>
<evidence type="ECO:0000256" key="6">
    <source>
        <dbReference type="ARBA" id="ARBA00022759"/>
    </source>
</evidence>
<keyword evidence="3" id="KW-0808">Transferase</keyword>
<dbReference type="CDD" id="cd09274">
    <property type="entry name" value="RNase_HI_RT_Ty3"/>
    <property type="match status" value="1"/>
</dbReference>
<dbReference type="InterPro" id="IPR043502">
    <property type="entry name" value="DNA/RNA_pol_sf"/>
</dbReference>
<dbReference type="InterPro" id="IPR050951">
    <property type="entry name" value="Retrovirus_Pol_polyprotein"/>
</dbReference>
<name>A0ABD2WYL1_9HYME</name>
<dbReference type="FunFam" id="3.10.10.10:FF:000007">
    <property type="entry name" value="Retrovirus-related Pol polyprotein from transposon 17.6-like Protein"/>
    <property type="match status" value="1"/>
</dbReference>
<reference evidence="11 12" key="1">
    <citation type="journal article" date="2024" name="bioRxiv">
        <title>A reference genome for Trichogramma kaykai: A tiny desert-dwelling parasitoid wasp with competing sex-ratio distorters.</title>
        <authorList>
            <person name="Culotta J."/>
            <person name="Lindsey A.R."/>
        </authorList>
    </citation>
    <scope>NUCLEOTIDE SEQUENCE [LARGE SCALE GENOMIC DNA]</scope>
    <source>
        <strain evidence="11 12">KSX58</strain>
    </source>
</reference>